<feature type="signal peptide" evidence="2">
    <location>
        <begin position="1"/>
        <end position="22"/>
    </location>
</feature>
<feature type="transmembrane region" description="Helical" evidence="1">
    <location>
        <begin position="91"/>
        <end position="107"/>
    </location>
</feature>
<evidence type="ECO:0000256" key="1">
    <source>
        <dbReference type="SAM" id="Phobius"/>
    </source>
</evidence>
<keyword evidence="1" id="KW-1133">Transmembrane helix</keyword>
<evidence type="ECO:0000256" key="2">
    <source>
        <dbReference type="SAM" id="SignalP"/>
    </source>
</evidence>
<dbReference type="EMBL" id="KZ679126">
    <property type="protein sequence ID" value="PTB81479.1"/>
    <property type="molecule type" value="Genomic_DNA"/>
</dbReference>
<keyword evidence="2" id="KW-0732">Signal</keyword>
<organism evidence="3 4">
    <name type="scientific">Trichoderma longibrachiatum ATCC 18648</name>
    <dbReference type="NCBI Taxonomy" id="983965"/>
    <lineage>
        <taxon>Eukaryota</taxon>
        <taxon>Fungi</taxon>
        <taxon>Dikarya</taxon>
        <taxon>Ascomycota</taxon>
        <taxon>Pezizomycotina</taxon>
        <taxon>Sordariomycetes</taxon>
        <taxon>Hypocreomycetidae</taxon>
        <taxon>Hypocreales</taxon>
        <taxon>Hypocreaceae</taxon>
        <taxon>Trichoderma</taxon>
    </lineage>
</organism>
<keyword evidence="1" id="KW-0472">Membrane</keyword>
<dbReference type="PROSITE" id="PS51257">
    <property type="entry name" value="PROKAR_LIPOPROTEIN"/>
    <property type="match status" value="1"/>
</dbReference>
<dbReference type="AlphaFoldDB" id="A0A2T4CIT2"/>
<protein>
    <submittedName>
        <fullName evidence="3">Uncharacterized protein</fullName>
    </submittedName>
</protein>
<reference evidence="3 4" key="1">
    <citation type="submission" date="2016-07" db="EMBL/GenBank/DDBJ databases">
        <title>Multiple horizontal gene transfer events from other fungi enriched the ability of initially mycotrophic Trichoderma (Ascomycota) to feed on dead plant biomass.</title>
        <authorList>
            <consortium name="DOE Joint Genome Institute"/>
            <person name="Aerts A."/>
            <person name="Atanasova L."/>
            <person name="Chenthamara K."/>
            <person name="Zhang J."/>
            <person name="Grujic M."/>
            <person name="Henrissat B."/>
            <person name="Kuo A."/>
            <person name="Salamov A."/>
            <person name="Lipzen A."/>
            <person name="Labutti K."/>
            <person name="Barry K."/>
            <person name="Miao Y."/>
            <person name="Rahimi M.J."/>
            <person name="Shen Q."/>
            <person name="Grigoriev I.V."/>
            <person name="Kubicek C.P."/>
            <person name="Druzhinina I.S."/>
        </authorList>
    </citation>
    <scope>NUCLEOTIDE SEQUENCE [LARGE SCALE GENOMIC DNA]</scope>
    <source>
        <strain evidence="3 4">ATCC 18648</strain>
    </source>
</reference>
<keyword evidence="1" id="KW-0812">Transmembrane</keyword>
<proteinExistence type="predicted"/>
<name>A0A2T4CIT2_TRILO</name>
<gene>
    <name evidence="3" type="ORF">M440DRAFT_85445</name>
</gene>
<dbReference type="Proteomes" id="UP000240760">
    <property type="component" value="Unassembled WGS sequence"/>
</dbReference>
<evidence type="ECO:0000313" key="4">
    <source>
        <dbReference type="Proteomes" id="UP000240760"/>
    </source>
</evidence>
<sequence length="129" mass="15067">MRWMKWMSGMRQSILDLSLACGSVPAMLTSLGYSCLDGWQSMGKRRQRRERKKKKKKKSCMKIHARCECVPAAPIFFFFFFPYYLFLNSPSLALLCLTFSALFFPLFREDTRGQTLFPSSRQPSILSFH</sequence>
<evidence type="ECO:0000313" key="3">
    <source>
        <dbReference type="EMBL" id="PTB81479.1"/>
    </source>
</evidence>
<feature type="transmembrane region" description="Helical" evidence="1">
    <location>
        <begin position="63"/>
        <end position="85"/>
    </location>
</feature>
<accession>A0A2T4CIT2</accession>
<keyword evidence="4" id="KW-1185">Reference proteome</keyword>
<feature type="chain" id="PRO_5015406127" evidence="2">
    <location>
        <begin position="23"/>
        <end position="129"/>
    </location>
</feature>